<keyword evidence="6" id="KW-1185">Reference proteome</keyword>
<dbReference type="EMBL" id="SGXD01000001">
    <property type="protein sequence ID" value="RZS91243.1"/>
    <property type="molecule type" value="Genomic_DNA"/>
</dbReference>
<dbReference type="InterPro" id="IPR053465">
    <property type="entry name" value="Sortase_Class_E"/>
</dbReference>
<evidence type="ECO:0000313" key="5">
    <source>
        <dbReference type="EMBL" id="RZS91243.1"/>
    </source>
</evidence>
<dbReference type="CDD" id="cd05830">
    <property type="entry name" value="Sortase_E"/>
    <property type="match status" value="1"/>
</dbReference>
<feature type="active site" description="Proton donor/acceptor" evidence="2">
    <location>
        <position position="157"/>
    </location>
</feature>
<evidence type="ECO:0000313" key="6">
    <source>
        <dbReference type="Proteomes" id="UP000293638"/>
    </source>
</evidence>
<evidence type="ECO:0000256" key="4">
    <source>
        <dbReference type="SAM" id="Phobius"/>
    </source>
</evidence>
<dbReference type="NCBIfam" id="NF033747">
    <property type="entry name" value="class_E_sortase"/>
    <property type="match status" value="1"/>
</dbReference>
<evidence type="ECO:0000256" key="1">
    <source>
        <dbReference type="ARBA" id="ARBA00022801"/>
    </source>
</evidence>
<dbReference type="InterPro" id="IPR042003">
    <property type="entry name" value="Sortase_E"/>
</dbReference>
<comment type="caution">
    <text evidence="5">The sequence shown here is derived from an EMBL/GenBank/DDBJ whole genome shotgun (WGS) entry which is preliminary data.</text>
</comment>
<keyword evidence="4" id="KW-1133">Transmembrane helix</keyword>
<keyword evidence="1" id="KW-0378">Hydrolase</keyword>
<evidence type="ECO:0000256" key="3">
    <source>
        <dbReference type="SAM" id="MobiDB-lite"/>
    </source>
</evidence>
<feature type="region of interest" description="Disordered" evidence="3">
    <location>
        <begin position="74"/>
        <end position="93"/>
    </location>
</feature>
<dbReference type="InterPro" id="IPR023365">
    <property type="entry name" value="Sortase_dom-sf"/>
</dbReference>
<dbReference type="Proteomes" id="UP000293638">
    <property type="component" value="Unassembled WGS sequence"/>
</dbReference>
<dbReference type="InterPro" id="IPR005754">
    <property type="entry name" value="Sortase"/>
</dbReference>
<name>A0A4Q7NVG3_9ACTN</name>
<dbReference type="GO" id="GO:0016787">
    <property type="term" value="F:hydrolase activity"/>
    <property type="evidence" value="ECO:0007669"/>
    <property type="project" value="UniProtKB-KW"/>
</dbReference>
<evidence type="ECO:0000256" key="2">
    <source>
        <dbReference type="PIRSR" id="PIRSR605754-1"/>
    </source>
</evidence>
<gene>
    <name evidence="5" type="ORF">EV189_0479</name>
</gene>
<dbReference type="Gene3D" id="2.40.260.10">
    <property type="entry name" value="Sortase"/>
    <property type="match status" value="1"/>
</dbReference>
<sequence length="250" mass="26723">MTAALDAPVAPLPPPARRGFRVLGLLLGALSDVLLTAGIVLVAFCAYELWWTNVQSAQERDRTVRQLERSWAVAGGSSGGSASAPAAPASRVPAGPEHWGPTHTGTPFALLRIPRLGRSWSEPLVEGVEAPQLKEGIGHYVGTALPGQLGNVGLAGHRATNGEPFRDLDRMRVGDQVVVETATRVYTYVVIKPWYLVSPTTLAVIAPVPGHPGARPTERRLTLTTCNPRWASTQRLIVETRLVSIRAKGA</sequence>
<dbReference type="RefSeq" id="WP_165400086.1">
    <property type="nucleotide sequence ID" value="NZ_SGXD01000001.1"/>
</dbReference>
<proteinExistence type="predicted"/>
<dbReference type="Pfam" id="PF04203">
    <property type="entry name" value="Sortase"/>
    <property type="match status" value="1"/>
</dbReference>
<feature type="transmembrane region" description="Helical" evidence="4">
    <location>
        <begin position="20"/>
        <end position="50"/>
    </location>
</feature>
<feature type="active site" description="Acyl-thioester intermediate" evidence="2">
    <location>
        <position position="226"/>
    </location>
</feature>
<reference evidence="5 6" key="1">
    <citation type="submission" date="2019-02" db="EMBL/GenBank/DDBJ databases">
        <title>Genomic Encyclopedia of Type Strains, Phase IV (KMG-IV): sequencing the most valuable type-strain genomes for metagenomic binning, comparative biology and taxonomic classification.</title>
        <authorList>
            <person name="Goeker M."/>
        </authorList>
    </citation>
    <scope>NUCLEOTIDE SEQUENCE [LARGE SCALE GENOMIC DNA]</scope>
    <source>
        <strain evidence="5 6">DSM 45622</strain>
    </source>
</reference>
<protein>
    <submittedName>
        <fullName evidence="5">Sortase A</fullName>
    </submittedName>
</protein>
<dbReference type="NCBIfam" id="TIGR01076">
    <property type="entry name" value="sortase_fam"/>
    <property type="match status" value="1"/>
</dbReference>
<accession>A0A4Q7NVG3</accession>
<dbReference type="AlphaFoldDB" id="A0A4Q7NVG3"/>
<keyword evidence="4" id="KW-0472">Membrane</keyword>
<organism evidence="5 6">
    <name type="scientific">Motilibacter rhizosphaerae</name>
    <dbReference type="NCBI Taxonomy" id="598652"/>
    <lineage>
        <taxon>Bacteria</taxon>
        <taxon>Bacillati</taxon>
        <taxon>Actinomycetota</taxon>
        <taxon>Actinomycetes</taxon>
        <taxon>Motilibacterales</taxon>
        <taxon>Motilibacteraceae</taxon>
        <taxon>Motilibacter</taxon>
    </lineage>
</organism>
<dbReference type="SUPFAM" id="SSF63817">
    <property type="entry name" value="Sortase"/>
    <property type="match status" value="1"/>
</dbReference>
<keyword evidence="4" id="KW-0812">Transmembrane</keyword>